<dbReference type="Proteomes" id="UP000051836">
    <property type="component" value="Unassembled WGS sequence"/>
</dbReference>
<proteinExistence type="predicted"/>
<gene>
    <name evidence="1" type="ORF">AAES_44070</name>
</gene>
<protein>
    <submittedName>
        <fullName evidence="1">Uncharacterized protein</fullName>
    </submittedName>
</protein>
<dbReference type="EMBL" id="LMAW01000914">
    <property type="protein sequence ID" value="KQK85001.1"/>
    <property type="molecule type" value="Genomic_DNA"/>
</dbReference>
<comment type="caution">
    <text evidence="1">The sequence shown here is derived from an EMBL/GenBank/DDBJ whole genome shotgun (WGS) entry which is preliminary data.</text>
</comment>
<name>A0A0Q3RHA2_AMAAE</name>
<reference evidence="1 2" key="1">
    <citation type="submission" date="2015-10" db="EMBL/GenBank/DDBJ databases">
        <authorList>
            <person name="Gilbert D.G."/>
        </authorList>
    </citation>
    <scope>NUCLEOTIDE SEQUENCE [LARGE SCALE GENOMIC DNA]</scope>
    <source>
        <strain evidence="1">FVVF132</strain>
    </source>
</reference>
<keyword evidence="2" id="KW-1185">Reference proteome</keyword>
<evidence type="ECO:0000313" key="1">
    <source>
        <dbReference type="EMBL" id="KQK85001.1"/>
    </source>
</evidence>
<dbReference type="AlphaFoldDB" id="A0A0Q3RHA2"/>
<evidence type="ECO:0000313" key="2">
    <source>
        <dbReference type="Proteomes" id="UP000051836"/>
    </source>
</evidence>
<organism evidence="1 2">
    <name type="scientific">Amazona aestiva</name>
    <name type="common">Blue-fronted Amazon parrot</name>
    <dbReference type="NCBI Taxonomy" id="12930"/>
    <lineage>
        <taxon>Eukaryota</taxon>
        <taxon>Metazoa</taxon>
        <taxon>Chordata</taxon>
        <taxon>Craniata</taxon>
        <taxon>Vertebrata</taxon>
        <taxon>Euteleostomi</taxon>
        <taxon>Archelosauria</taxon>
        <taxon>Archosauria</taxon>
        <taxon>Dinosauria</taxon>
        <taxon>Saurischia</taxon>
        <taxon>Theropoda</taxon>
        <taxon>Coelurosauria</taxon>
        <taxon>Aves</taxon>
        <taxon>Neognathae</taxon>
        <taxon>Neoaves</taxon>
        <taxon>Telluraves</taxon>
        <taxon>Australaves</taxon>
        <taxon>Psittaciformes</taxon>
        <taxon>Psittacidae</taxon>
        <taxon>Amazona</taxon>
    </lineage>
</organism>
<accession>A0A0Q3RHA2</accession>
<sequence length="166" mass="19118">MLEVDMVWEELQNKGSFVDLGLDNSLARFLHPPTHYSATGCGVYHLFAYGLWHRSNEMPAVKGYNTKDVNSSWLLEVARDADVVSLELHPPISYLRILLVWMPLFCCHLQEKDTSAAQNCQITFQKAKVKMKKNNDIWLKRGYNIAVNVGYQMPETIIQEMNIIEE</sequence>